<dbReference type="InterPro" id="IPR003660">
    <property type="entry name" value="HAMP_dom"/>
</dbReference>
<reference evidence="11 12" key="1">
    <citation type="submission" date="2016-11" db="EMBL/GenBank/DDBJ databases">
        <authorList>
            <person name="Jaros S."/>
            <person name="Januszkiewicz K."/>
            <person name="Wedrychowicz H."/>
        </authorList>
    </citation>
    <scope>NUCLEOTIDE SEQUENCE [LARGE SCALE GENOMIC DNA]</scope>
    <source>
        <strain evidence="11 12">DSM 6191</strain>
    </source>
</reference>
<dbReference type="GO" id="GO:0006935">
    <property type="term" value="P:chemotaxis"/>
    <property type="evidence" value="ECO:0007669"/>
    <property type="project" value="InterPro"/>
</dbReference>
<proteinExistence type="inferred from homology"/>
<feature type="region of interest" description="Disordered" evidence="6">
    <location>
        <begin position="1"/>
        <end position="22"/>
    </location>
</feature>
<dbReference type="SMART" id="SM00283">
    <property type="entry name" value="MA"/>
    <property type="match status" value="1"/>
</dbReference>
<dbReference type="Pfam" id="PF00015">
    <property type="entry name" value="MCPsignal"/>
    <property type="match status" value="1"/>
</dbReference>
<evidence type="ECO:0000256" key="6">
    <source>
        <dbReference type="SAM" id="MobiDB-lite"/>
    </source>
</evidence>
<dbReference type="Pfam" id="PF12729">
    <property type="entry name" value="4HB_MCP_1"/>
    <property type="match status" value="1"/>
</dbReference>
<evidence type="ECO:0000256" key="7">
    <source>
        <dbReference type="SAM" id="Phobius"/>
    </source>
</evidence>
<dbReference type="PANTHER" id="PTHR32089">
    <property type="entry name" value="METHYL-ACCEPTING CHEMOTAXIS PROTEIN MCPB"/>
    <property type="match status" value="1"/>
</dbReference>
<dbReference type="InterPro" id="IPR000727">
    <property type="entry name" value="T_SNARE_dom"/>
</dbReference>
<dbReference type="PROSITE" id="PS50192">
    <property type="entry name" value="T_SNARE"/>
    <property type="match status" value="1"/>
</dbReference>
<dbReference type="GO" id="GO:0007165">
    <property type="term" value="P:signal transduction"/>
    <property type="evidence" value="ECO:0007669"/>
    <property type="project" value="UniProtKB-KW"/>
</dbReference>
<name>A0A1M5ZMN4_9CLOT</name>
<organism evidence="11 12">
    <name type="scientific">Clostridium intestinale DSM 6191</name>
    <dbReference type="NCBI Taxonomy" id="1121320"/>
    <lineage>
        <taxon>Bacteria</taxon>
        <taxon>Bacillati</taxon>
        <taxon>Bacillota</taxon>
        <taxon>Clostridia</taxon>
        <taxon>Eubacteriales</taxon>
        <taxon>Clostridiaceae</taxon>
        <taxon>Clostridium</taxon>
    </lineage>
</organism>
<keyword evidence="3 5" id="KW-0807">Transducer</keyword>
<feature type="domain" description="T-SNARE coiled-coil homology" evidence="9">
    <location>
        <begin position="309"/>
        <end position="371"/>
    </location>
</feature>
<dbReference type="InterPro" id="IPR004089">
    <property type="entry name" value="MCPsignal_dom"/>
</dbReference>
<feature type="domain" description="Methyl-accepting transducer" evidence="8">
    <location>
        <begin position="311"/>
        <end position="568"/>
    </location>
</feature>
<dbReference type="EMBL" id="FQXU01000009">
    <property type="protein sequence ID" value="SHI25442.1"/>
    <property type="molecule type" value="Genomic_DNA"/>
</dbReference>
<evidence type="ECO:0000313" key="12">
    <source>
        <dbReference type="Proteomes" id="UP000184241"/>
    </source>
</evidence>
<evidence type="ECO:0000256" key="4">
    <source>
        <dbReference type="ARBA" id="ARBA00029447"/>
    </source>
</evidence>
<dbReference type="PANTHER" id="PTHR32089:SF112">
    <property type="entry name" value="LYSOZYME-LIKE PROTEIN-RELATED"/>
    <property type="match status" value="1"/>
</dbReference>
<dbReference type="Gene3D" id="1.10.287.950">
    <property type="entry name" value="Methyl-accepting chemotaxis protein"/>
    <property type="match status" value="1"/>
</dbReference>
<dbReference type="RefSeq" id="WP_073020958.1">
    <property type="nucleotide sequence ID" value="NZ_FQXU01000009.1"/>
</dbReference>
<evidence type="ECO:0000256" key="1">
    <source>
        <dbReference type="ARBA" id="ARBA00004429"/>
    </source>
</evidence>
<gene>
    <name evidence="11" type="ORF">SAMN02745941_03165</name>
</gene>
<dbReference type="InterPro" id="IPR024478">
    <property type="entry name" value="HlyB_4HB_MCP"/>
</dbReference>
<dbReference type="PRINTS" id="PR00260">
    <property type="entry name" value="CHEMTRNSDUCR"/>
</dbReference>
<comment type="similarity">
    <text evidence="4">Belongs to the methyl-accepting chemotaxis (MCP) protein family.</text>
</comment>
<comment type="subcellular location">
    <subcellularLocation>
        <location evidence="1">Cell inner membrane</location>
        <topology evidence="1">Multi-pass membrane protein</topology>
    </subcellularLocation>
</comment>
<evidence type="ECO:0000259" key="9">
    <source>
        <dbReference type="PROSITE" id="PS50192"/>
    </source>
</evidence>
<dbReference type="Proteomes" id="UP000184241">
    <property type="component" value="Unassembled WGS sequence"/>
</dbReference>
<protein>
    <submittedName>
        <fullName evidence="11">Methyl-accepting chemotaxis protein</fullName>
    </submittedName>
</protein>
<sequence length="598" mass="66594">MRDKNKISNKKDKFEKPKNSTSHLIQTKENKFYNSLEILSIKTILRSISTIAVIFILIIGFIGYTNIQKINKYQNEIYNNNLIPITSIQNIESSILKAKIASKEILNNYTIVKESELSTLQSNITKNMDTFSKNIKMDETENKLYVGLTQSIDSYFLSINNSISKLKNSKELNQDEITQITSAEDNILENIKNLKNYEMNSADELNKNGESTYKRTSNAYLILLVIIVIVGYLTTVVFRKLVQHMSRNIYEKVKILSSGDFTVQFDTHSNNEFGLVSRELHKSIEAISQMLNKIKAISSEVFDQSSSLSAISEEMNSSAEQVSSAIEGVADGATNQSQELMNTSELLNNFSNNMNSILTSIHNVDEKASVINKEISLSNEDLSILLNSIHKITFEFNEVSKKILALGNDISQINNITDIIQDIADQTNLLSLNAMIESARAGEAGRGFAVVADEIRKLAEQTKTSSKNINDLVGSVSNEADLVINTTNNVNSTLKEQLTIVKKSTNSFKSIIDSFSNMLPEIKSIANQASIIDTERNSIITNVDSASSISEENSASAEEISASISEMNKSSYEVALSSQKLTEITQEMINRVNTFKLS</sequence>
<evidence type="ECO:0000259" key="10">
    <source>
        <dbReference type="PROSITE" id="PS50885"/>
    </source>
</evidence>
<dbReference type="Gene3D" id="6.10.340.10">
    <property type="match status" value="1"/>
</dbReference>
<keyword evidence="2" id="KW-1003">Cell membrane</keyword>
<feature type="transmembrane region" description="Helical" evidence="7">
    <location>
        <begin position="44"/>
        <end position="64"/>
    </location>
</feature>
<accession>A0A1M5ZMN4</accession>
<evidence type="ECO:0000259" key="8">
    <source>
        <dbReference type="PROSITE" id="PS50111"/>
    </source>
</evidence>
<dbReference type="AlphaFoldDB" id="A0A1M5ZMN4"/>
<keyword evidence="2" id="KW-0997">Cell inner membrane</keyword>
<keyword evidence="7" id="KW-0472">Membrane</keyword>
<keyword evidence="7" id="KW-1133">Transmembrane helix</keyword>
<evidence type="ECO:0000256" key="2">
    <source>
        <dbReference type="ARBA" id="ARBA00022519"/>
    </source>
</evidence>
<dbReference type="GO" id="GO:0005886">
    <property type="term" value="C:plasma membrane"/>
    <property type="evidence" value="ECO:0007669"/>
    <property type="project" value="UniProtKB-SubCell"/>
</dbReference>
<feature type="transmembrane region" description="Helical" evidence="7">
    <location>
        <begin position="219"/>
        <end position="238"/>
    </location>
</feature>
<feature type="compositionally biased region" description="Basic and acidic residues" evidence="6">
    <location>
        <begin position="1"/>
        <end position="18"/>
    </location>
</feature>
<evidence type="ECO:0000256" key="3">
    <source>
        <dbReference type="ARBA" id="ARBA00023224"/>
    </source>
</evidence>
<keyword evidence="7" id="KW-0812">Transmembrane</keyword>
<dbReference type="GO" id="GO:0004888">
    <property type="term" value="F:transmembrane signaling receptor activity"/>
    <property type="evidence" value="ECO:0007669"/>
    <property type="project" value="InterPro"/>
</dbReference>
<dbReference type="SUPFAM" id="SSF58104">
    <property type="entry name" value="Methyl-accepting chemotaxis protein (MCP) signaling domain"/>
    <property type="match status" value="1"/>
</dbReference>
<evidence type="ECO:0000256" key="5">
    <source>
        <dbReference type="PROSITE-ProRule" id="PRU00284"/>
    </source>
</evidence>
<dbReference type="PROSITE" id="PS50885">
    <property type="entry name" value="HAMP"/>
    <property type="match status" value="1"/>
</dbReference>
<dbReference type="PROSITE" id="PS50111">
    <property type="entry name" value="CHEMOTAXIS_TRANSDUC_2"/>
    <property type="match status" value="1"/>
</dbReference>
<evidence type="ECO:0000313" key="11">
    <source>
        <dbReference type="EMBL" id="SHI25442.1"/>
    </source>
</evidence>
<dbReference type="InterPro" id="IPR004090">
    <property type="entry name" value="Chemotax_Me-accpt_rcpt"/>
</dbReference>
<feature type="domain" description="HAMP" evidence="10">
    <location>
        <begin position="256"/>
        <end position="292"/>
    </location>
</feature>